<dbReference type="InterPro" id="IPR036322">
    <property type="entry name" value="WD40_repeat_dom_sf"/>
</dbReference>
<dbReference type="EMBL" id="CAJZBQ010000054">
    <property type="protein sequence ID" value="CAG9332317.1"/>
    <property type="molecule type" value="Genomic_DNA"/>
</dbReference>
<dbReference type="PANTHER" id="PTHR32215:SF0">
    <property type="entry name" value="CILIA- AND FLAGELLA-ASSOCIATED PROTEIN 57"/>
    <property type="match status" value="1"/>
</dbReference>
<reference evidence="6" key="1">
    <citation type="submission" date="2021-09" db="EMBL/GenBank/DDBJ databases">
        <authorList>
            <consortium name="AG Swart"/>
            <person name="Singh M."/>
            <person name="Singh A."/>
            <person name="Seah K."/>
            <person name="Emmerich C."/>
        </authorList>
    </citation>
    <scope>NUCLEOTIDE SEQUENCE</scope>
    <source>
        <strain evidence="6">ATCC30299</strain>
    </source>
</reference>
<proteinExistence type="predicted"/>
<dbReference type="PROSITE" id="PS50294">
    <property type="entry name" value="WD_REPEATS_REGION"/>
    <property type="match status" value="2"/>
</dbReference>
<dbReference type="InterPro" id="IPR011047">
    <property type="entry name" value="Quinoprotein_ADH-like_sf"/>
</dbReference>
<evidence type="ECO:0000313" key="7">
    <source>
        <dbReference type="Proteomes" id="UP001162131"/>
    </source>
</evidence>
<dbReference type="Proteomes" id="UP001162131">
    <property type="component" value="Unassembled WGS sequence"/>
</dbReference>
<keyword evidence="4" id="KW-0175">Coiled coil</keyword>
<dbReference type="InterPro" id="IPR001680">
    <property type="entry name" value="WD40_rpt"/>
</dbReference>
<dbReference type="InterPro" id="IPR019775">
    <property type="entry name" value="WD40_repeat_CS"/>
</dbReference>
<dbReference type="PROSITE" id="PS00678">
    <property type="entry name" value="WD_REPEATS_1"/>
    <property type="match status" value="1"/>
</dbReference>
<dbReference type="SUPFAM" id="SSF50978">
    <property type="entry name" value="WD40 repeat-like"/>
    <property type="match status" value="1"/>
</dbReference>
<dbReference type="InterPro" id="IPR015943">
    <property type="entry name" value="WD40/YVTN_repeat-like_dom_sf"/>
</dbReference>
<keyword evidence="2" id="KW-0677">Repeat</keyword>
<dbReference type="Pfam" id="PF00400">
    <property type="entry name" value="WD40"/>
    <property type="match status" value="3"/>
</dbReference>
<comment type="caution">
    <text evidence="6">The sequence shown here is derived from an EMBL/GenBank/DDBJ whole genome shotgun (WGS) entry which is preliminary data.</text>
</comment>
<protein>
    <recommendedName>
        <fullName evidence="8">Cilia-and flagella-associated protein 57</fullName>
    </recommendedName>
</protein>
<dbReference type="SMART" id="SM00320">
    <property type="entry name" value="WD40"/>
    <property type="match status" value="5"/>
</dbReference>
<keyword evidence="7" id="KW-1185">Reference proteome</keyword>
<accession>A0AAU9K375</accession>
<keyword evidence="1 3" id="KW-0853">WD repeat</keyword>
<organism evidence="6 7">
    <name type="scientific">Blepharisma stoltei</name>
    <dbReference type="NCBI Taxonomy" id="1481888"/>
    <lineage>
        <taxon>Eukaryota</taxon>
        <taxon>Sar</taxon>
        <taxon>Alveolata</taxon>
        <taxon>Ciliophora</taxon>
        <taxon>Postciliodesmatophora</taxon>
        <taxon>Heterotrichea</taxon>
        <taxon>Heterotrichida</taxon>
        <taxon>Blepharismidae</taxon>
        <taxon>Blepharisma</taxon>
    </lineage>
</organism>
<dbReference type="PANTHER" id="PTHR32215">
    <property type="entry name" value="CILIA- AND FLAGELLA-ASSOCIATED PROTEIN 57"/>
    <property type="match status" value="1"/>
</dbReference>
<feature type="repeat" description="WD" evidence="3">
    <location>
        <begin position="596"/>
        <end position="637"/>
    </location>
</feature>
<dbReference type="SUPFAM" id="SSF50998">
    <property type="entry name" value="Quinoprotein alcohol dehydrogenase-like"/>
    <property type="match status" value="1"/>
</dbReference>
<evidence type="ECO:0000256" key="4">
    <source>
        <dbReference type="SAM" id="Coils"/>
    </source>
</evidence>
<evidence type="ECO:0000256" key="2">
    <source>
        <dbReference type="ARBA" id="ARBA00022737"/>
    </source>
</evidence>
<sequence length="1183" mass="137767">MLGAAPSIQTKYIFGQKADTNGSVFHIDEQKIIYTAGHNVVIYNTEDKLMQFFPGLDISLGITSIALSPLRRHLAVAERAEPAVVIVYDTHTQRKKRMMSTPDCLSNEYVSMAFAPGQENKYLITMGGAPDWMLVYWQWERPRVLTFIQVSSGNPVYQISFNLLDHNNGIIVTGQDVFRWYKIQENVFKPQATDIHSKPEMLGTNYLCHAWLKDGRLVVGNETGEILILDANCEYLGYIKIALEGFEVTSILYSERGFVVGGTKGRILIFDSLGDERKPDYKQRPRIIQTEKKTNAKVKGMSLSFQTEEFLVITLDNSQIYSIEFNSLNEEADYLSQPFHSGAITGMDVCVRKPLVVTCGTDNYVRIWNYLERTLEVYAHYAEEPFSVAFHPSGFHIVVGFADKLRMMIVFHNYIKPYQDISIRACAEVRFSNGGHLFAATNGSYIKVYNFYTGENPPNMEFKGHSGKVRSIAWNEDDTSFVSAGMDGTVYEWKINPKNGVTHPNHQKGVNYSSVIMTSESSTGEGKSIYAVGNDKYLKEICEGNEIRRLETRSIIGQIALTHSGKLLFAGVNDPTKTGAVWCYKFSPLTGDYTEYQAHSSGIERIRVSHDDCFLFTAGQDGCLIIWEIKDKDIRALRREKEALGLPYAEEVLMTKVDIDDLNQQIESLRTQNRDMVTNSKMQYELNLQDRADLIEKLREQLVNDAQQDKNRYDSLAESKREMEQQYDERIRGIKEQYELERQELETKQQQDFMLEVGRYQELSRDKDMETKAAEEAIRNLEKRHHEELNHQKDDFEQQLKEEDIEVKRLDRENEELRKRHQYILKQLQEEDKQEVTELRMQNEADTKQIKEESLKAKGKLSMAKRKETMLQAEKDRLEDEIKAKREEKDHQDKQINQQREQLNKMKNIIADKEKEIGEREKKIYELKQNNQNLEKFKFVLDYKIRELKQEIGPREKEIAEMKEQTSDMDKRLKFLSGLNESLGGFMDELCQTQDNMQHEISEQRDRIRKSQNKIKAIRDGIYDCAQNIQDFRKLKESILKLFSKYVKTEGRGQEPDTEKEFARQCEYLQNSIDSLRKKLKEVTEKHQQENMKMMKVNAELIEEIYKLREERKKLSGVKRQYELLTQKTQPRRSSKEEENIKIMEKQKEEIRELRKKIQEIESGRPQSQGRLPPLENPSWAQD</sequence>
<feature type="region of interest" description="Disordered" evidence="5">
    <location>
        <begin position="1154"/>
        <end position="1183"/>
    </location>
</feature>
<name>A0AAU9K375_9CILI</name>
<evidence type="ECO:0000313" key="6">
    <source>
        <dbReference type="EMBL" id="CAG9332317.1"/>
    </source>
</evidence>
<dbReference type="PROSITE" id="PS50082">
    <property type="entry name" value="WD_REPEATS_2"/>
    <property type="match status" value="2"/>
</dbReference>
<gene>
    <name evidence="6" type="ORF">BSTOLATCC_MIC55767</name>
</gene>
<feature type="repeat" description="WD" evidence="3">
    <location>
        <begin position="462"/>
        <end position="503"/>
    </location>
</feature>
<evidence type="ECO:0000256" key="1">
    <source>
        <dbReference type="ARBA" id="ARBA00022574"/>
    </source>
</evidence>
<dbReference type="AlphaFoldDB" id="A0AAU9K375"/>
<dbReference type="InterPro" id="IPR052993">
    <property type="entry name" value="CFA-57"/>
</dbReference>
<feature type="coiled-coil region" evidence="4">
    <location>
        <begin position="652"/>
        <end position="827"/>
    </location>
</feature>
<evidence type="ECO:0000256" key="3">
    <source>
        <dbReference type="PROSITE-ProRule" id="PRU00221"/>
    </source>
</evidence>
<evidence type="ECO:0008006" key="8">
    <source>
        <dbReference type="Google" id="ProtNLM"/>
    </source>
</evidence>
<dbReference type="Gene3D" id="2.130.10.10">
    <property type="entry name" value="YVTN repeat-like/Quinoprotein amine dehydrogenase"/>
    <property type="match status" value="2"/>
</dbReference>
<evidence type="ECO:0000256" key="5">
    <source>
        <dbReference type="SAM" id="MobiDB-lite"/>
    </source>
</evidence>
<feature type="coiled-coil region" evidence="4">
    <location>
        <begin position="861"/>
        <end position="1014"/>
    </location>
</feature>
<feature type="compositionally biased region" description="Basic and acidic residues" evidence="5">
    <location>
        <begin position="1154"/>
        <end position="1163"/>
    </location>
</feature>